<feature type="domain" description="Fucolectin tachylectin-4 pentraxin-1" evidence="8">
    <location>
        <begin position="36"/>
        <end position="183"/>
    </location>
</feature>
<dbReference type="Pfam" id="PF22633">
    <property type="entry name" value="F5_F8_type_C_2"/>
    <property type="match status" value="1"/>
</dbReference>
<dbReference type="GO" id="GO:0001868">
    <property type="term" value="P:regulation of complement activation, lectin pathway"/>
    <property type="evidence" value="ECO:0007669"/>
    <property type="project" value="UniProtKB-ARBA"/>
</dbReference>
<dbReference type="PANTHER" id="PTHR45713">
    <property type="entry name" value="FTP DOMAIN-CONTAINING PROTEIN"/>
    <property type="match status" value="1"/>
</dbReference>
<dbReference type="GeneTree" id="ENSGT01060000248575"/>
<dbReference type="InterPro" id="IPR006585">
    <property type="entry name" value="FTP1"/>
</dbReference>
<dbReference type="InterPro" id="IPR051941">
    <property type="entry name" value="BG_Antigen-Binding_Lectin"/>
</dbReference>
<reference evidence="9" key="1">
    <citation type="submission" date="2025-08" db="UniProtKB">
        <authorList>
            <consortium name="Ensembl"/>
        </authorList>
    </citation>
    <scope>IDENTIFICATION</scope>
</reference>
<accession>A0A3B4UPZ1</accession>
<dbReference type="InterPro" id="IPR008979">
    <property type="entry name" value="Galactose-bd-like_sf"/>
</dbReference>
<comment type="function">
    <text evidence="1">Acts as a defensive agent. Recognizes blood group fucosylated oligosaccharides including A, B, H and Lewis B-type antigens. Does not recognize Lewis A antigen and has low affinity for monovalent haptens.</text>
</comment>
<comment type="similarity">
    <text evidence="2">Belongs to the fucolectin family.</text>
</comment>
<dbReference type="Proteomes" id="UP000261420">
    <property type="component" value="Unplaced"/>
</dbReference>
<dbReference type="GO" id="GO:0046872">
    <property type="term" value="F:metal ion binding"/>
    <property type="evidence" value="ECO:0007669"/>
    <property type="project" value="UniProtKB-KW"/>
</dbReference>
<evidence type="ECO:0000259" key="8">
    <source>
        <dbReference type="SMART" id="SM00607"/>
    </source>
</evidence>
<dbReference type="OMA" id="CEIMEAR"/>
<keyword evidence="4" id="KW-0479">Metal-binding</keyword>
<name>A0A3B4UPZ1_SERDU</name>
<keyword evidence="10" id="KW-1185">Reference proteome</keyword>
<comment type="subunit">
    <text evidence="3">Homotrimer.</text>
</comment>
<dbReference type="Gene3D" id="2.60.120.260">
    <property type="entry name" value="Galactose-binding domain-like"/>
    <property type="match status" value="1"/>
</dbReference>
<evidence type="ECO:0000256" key="6">
    <source>
        <dbReference type="ARBA" id="ARBA00022837"/>
    </source>
</evidence>
<proteinExistence type="inferred from homology"/>
<dbReference type="AlphaFoldDB" id="A0A3B4UPZ1"/>
<organism evidence="9 10">
    <name type="scientific">Seriola dumerili</name>
    <name type="common">Greater amberjack</name>
    <name type="synonym">Caranx dumerili</name>
    <dbReference type="NCBI Taxonomy" id="41447"/>
    <lineage>
        <taxon>Eukaryota</taxon>
        <taxon>Metazoa</taxon>
        <taxon>Chordata</taxon>
        <taxon>Craniata</taxon>
        <taxon>Vertebrata</taxon>
        <taxon>Euteleostomi</taxon>
        <taxon>Actinopterygii</taxon>
        <taxon>Neopterygii</taxon>
        <taxon>Teleostei</taxon>
        <taxon>Neoteleostei</taxon>
        <taxon>Acanthomorphata</taxon>
        <taxon>Carangaria</taxon>
        <taxon>Carangiformes</taxon>
        <taxon>Carangidae</taxon>
        <taxon>Seriola</taxon>
    </lineage>
</organism>
<reference evidence="9" key="2">
    <citation type="submission" date="2025-09" db="UniProtKB">
        <authorList>
            <consortium name="Ensembl"/>
        </authorList>
    </citation>
    <scope>IDENTIFICATION</scope>
</reference>
<sequence length="190" mass="20898">MKLLTNADLTDPTIRHKVLQQVQYASGWLLSAVVFKMNLGTATQSANSDSEEPTPAAAAPHLAIDQDRAPMSFEETCTSVPLQHSPWWQVDLGSIYHITALSVNSFRDCCPEQLDGAEVHIGLKNDTNNHRCAVIAVSKGKNKYDFECEIMEARFVHVVLPGEGKTLTLCEVQVYGTVLGETHCLLFSPN</sequence>
<dbReference type="GO" id="GO:0010185">
    <property type="term" value="P:regulation of cellular defense response"/>
    <property type="evidence" value="ECO:0007669"/>
    <property type="project" value="UniProtKB-ARBA"/>
</dbReference>
<dbReference type="PANTHER" id="PTHR45713:SF11">
    <property type="entry name" value="FUCOLECTIN TACHYLECTIN-4 PENTRAXIN-1 DOMAIN-CONTAINING PROTEIN"/>
    <property type="match status" value="1"/>
</dbReference>
<dbReference type="SUPFAM" id="SSF49785">
    <property type="entry name" value="Galactose-binding domain-like"/>
    <property type="match status" value="1"/>
</dbReference>
<keyword evidence="7" id="KW-1015">Disulfide bond</keyword>
<evidence type="ECO:0000256" key="5">
    <source>
        <dbReference type="ARBA" id="ARBA00022734"/>
    </source>
</evidence>
<evidence type="ECO:0000256" key="4">
    <source>
        <dbReference type="ARBA" id="ARBA00022723"/>
    </source>
</evidence>
<dbReference type="SMART" id="SM00607">
    <property type="entry name" value="FTP"/>
    <property type="match status" value="1"/>
</dbReference>
<protein>
    <recommendedName>
        <fullName evidence="8">Fucolectin tachylectin-4 pentraxin-1 domain-containing protein</fullName>
    </recommendedName>
</protein>
<evidence type="ECO:0000256" key="1">
    <source>
        <dbReference type="ARBA" id="ARBA00002219"/>
    </source>
</evidence>
<evidence type="ECO:0000313" key="9">
    <source>
        <dbReference type="Ensembl" id="ENSSDUP00000020442.1"/>
    </source>
</evidence>
<dbReference type="GO" id="GO:0042806">
    <property type="term" value="F:fucose binding"/>
    <property type="evidence" value="ECO:0007669"/>
    <property type="project" value="UniProtKB-ARBA"/>
</dbReference>
<evidence type="ECO:0000256" key="7">
    <source>
        <dbReference type="ARBA" id="ARBA00023157"/>
    </source>
</evidence>
<keyword evidence="5" id="KW-0430">Lectin</keyword>
<evidence type="ECO:0000256" key="3">
    <source>
        <dbReference type="ARBA" id="ARBA00011233"/>
    </source>
</evidence>
<evidence type="ECO:0000313" key="10">
    <source>
        <dbReference type="Proteomes" id="UP000261420"/>
    </source>
</evidence>
<keyword evidence="6" id="KW-0106">Calcium</keyword>
<dbReference type="Ensembl" id="ENSSDUT00000020811.1">
    <property type="protein sequence ID" value="ENSSDUP00000020442.1"/>
    <property type="gene ID" value="ENSSDUG00000014877.1"/>
</dbReference>
<evidence type="ECO:0000256" key="2">
    <source>
        <dbReference type="ARBA" id="ARBA00010147"/>
    </source>
</evidence>